<dbReference type="EMBL" id="JBANDL010000002">
    <property type="protein sequence ID" value="MEI2457504.1"/>
    <property type="molecule type" value="Genomic_DNA"/>
</dbReference>
<keyword evidence="1" id="KW-0472">Membrane</keyword>
<evidence type="ECO:0000313" key="4">
    <source>
        <dbReference type="EMBL" id="MEI2457523.1"/>
    </source>
</evidence>
<evidence type="ECO:0000313" key="2">
    <source>
        <dbReference type="EMBL" id="MEI2453056.1"/>
    </source>
</evidence>
<evidence type="ECO:0008006" key="6">
    <source>
        <dbReference type="Google" id="ProtNLM"/>
    </source>
</evidence>
<feature type="transmembrane region" description="Helical" evidence="1">
    <location>
        <begin position="44"/>
        <end position="63"/>
    </location>
</feature>
<dbReference type="EMBL" id="JBANDL010000003">
    <property type="protein sequence ID" value="MEI2457523.1"/>
    <property type="molecule type" value="Genomic_DNA"/>
</dbReference>
<dbReference type="Proteomes" id="UP001387215">
    <property type="component" value="Unassembled WGS sequence"/>
</dbReference>
<protein>
    <recommendedName>
        <fullName evidence="6">Holin</fullName>
    </recommendedName>
</protein>
<dbReference type="EMBL" id="JBANDL010000002">
    <property type="protein sequence ID" value="MEI2453056.1"/>
    <property type="molecule type" value="Genomic_DNA"/>
</dbReference>
<evidence type="ECO:0000256" key="1">
    <source>
        <dbReference type="SAM" id="Phobius"/>
    </source>
</evidence>
<dbReference type="RefSeq" id="WP_336130475.1">
    <property type="nucleotide sequence ID" value="NZ_JBANDL010000002.1"/>
</dbReference>
<accession>A0ABU8DB64</accession>
<reference evidence="4 5" key="1">
    <citation type="submission" date="2024-02" db="EMBL/GenBank/DDBJ databases">
        <title>Lysobacter Genome Sequencing and Mining.</title>
        <authorList>
            <person name="Bierman J."/>
            <person name="Walker M.C."/>
        </authorList>
    </citation>
    <scope>NUCLEOTIDE SEQUENCE [LARGE SCALE GENOMIC DNA]</scope>
    <source>
        <strain evidence="4 5">PB6250</strain>
    </source>
</reference>
<proteinExistence type="predicted"/>
<name>A0ABU8DB64_9GAMM</name>
<keyword evidence="1" id="KW-1133">Transmembrane helix</keyword>
<dbReference type="Pfam" id="PF25612">
    <property type="entry name" value="DUF7940"/>
    <property type="match status" value="1"/>
</dbReference>
<gene>
    <name evidence="2" type="ORF">V2J18_00035</name>
    <name evidence="3" type="ORF">V2J18_22860</name>
    <name evidence="4" type="ORF">V2J18_22960</name>
</gene>
<evidence type="ECO:0000313" key="5">
    <source>
        <dbReference type="Proteomes" id="UP001387215"/>
    </source>
</evidence>
<comment type="caution">
    <text evidence="4">The sequence shown here is derived from an EMBL/GenBank/DDBJ whole genome shotgun (WGS) entry which is preliminary data.</text>
</comment>
<keyword evidence="5" id="KW-1185">Reference proteome</keyword>
<feature type="transmembrane region" description="Helical" evidence="1">
    <location>
        <begin position="12"/>
        <end position="32"/>
    </location>
</feature>
<organism evidence="4 5">
    <name type="scientific">Lysobacter firmicutimachus</name>
    <dbReference type="NCBI Taxonomy" id="1792846"/>
    <lineage>
        <taxon>Bacteria</taxon>
        <taxon>Pseudomonadati</taxon>
        <taxon>Pseudomonadota</taxon>
        <taxon>Gammaproteobacteria</taxon>
        <taxon>Lysobacterales</taxon>
        <taxon>Lysobacteraceae</taxon>
        <taxon>Lysobacter</taxon>
    </lineage>
</organism>
<sequence length="73" mass="8159">MKLIDNWRQAWRFVSVQAMTCAIALQGVWLNLPEDLRTHVPDRIAATVTAGILLLGLIGRLFQQRGADGTTLR</sequence>
<keyword evidence="1" id="KW-0812">Transmembrane</keyword>
<evidence type="ECO:0000313" key="3">
    <source>
        <dbReference type="EMBL" id="MEI2457504.1"/>
    </source>
</evidence>
<dbReference type="InterPro" id="IPR057700">
    <property type="entry name" value="DUF7940"/>
</dbReference>